<evidence type="ECO:0000313" key="2">
    <source>
        <dbReference type="Proteomes" id="UP000055024"/>
    </source>
</evidence>
<sequence>MCSSALIISCLMNCWVESLSACFTVLLSSLNEVIFMLLRCLNEALDFYSINQKLNPEMIV</sequence>
<dbReference type="EMBL" id="JYDP01000642">
    <property type="protein sequence ID" value="KRY99919.1"/>
    <property type="molecule type" value="Genomic_DNA"/>
</dbReference>
<name>A0A0V1GNQ7_9BILA</name>
<accession>A0A0V1GNQ7</accession>
<keyword evidence="2" id="KW-1185">Reference proteome</keyword>
<evidence type="ECO:0000313" key="1">
    <source>
        <dbReference type="EMBL" id="KRY99919.1"/>
    </source>
</evidence>
<organism evidence="1 2">
    <name type="scientific">Trichinella zimbabwensis</name>
    <dbReference type="NCBI Taxonomy" id="268475"/>
    <lineage>
        <taxon>Eukaryota</taxon>
        <taxon>Metazoa</taxon>
        <taxon>Ecdysozoa</taxon>
        <taxon>Nematoda</taxon>
        <taxon>Enoplea</taxon>
        <taxon>Dorylaimia</taxon>
        <taxon>Trichinellida</taxon>
        <taxon>Trichinellidae</taxon>
        <taxon>Trichinella</taxon>
    </lineage>
</organism>
<proteinExistence type="predicted"/>
<dbReference type="Proteomes" id="UP000055024">
    <property type="component" value="Unassembled WGS sequence"/>
</dbReference>
<gene>
    <name evidence="1" type="ORF">T11_4156</name>
</gene>
<protein>
    <submittedName>
        <fullName evidence="1">Uncharacterized protein</fullName>
    </submittedName>
</protein>
<reference evidence="1 2" key="1">
    <citation type="submission" date="2015-01" db="EMBL/GenBank/DDBJ databases">
        <title>Evolution of Trichinella species and genotypes.</title>
        <authorList>
            <person name="Korhonen P.K."/>
            <person name="Edoardo P."/>
            <person name="Giuseppe L.R."/>
            <person name="Gasser R.B."/>
        </authorList>
    </citation>
    <scope>NUCLEOTIDE SEQUENCE [LARGE SCALE GENOMIC DNA]</scope>
    <source>
        <strain evidence="1">ISS1029</strain>
    </source>
</reference>
<dbReference type="AlphaFoldDB" id="A0A0V1GNQ7"/>
<comment type="caution">
    <text evidence="1">The sequence shown here is derived from an EMBL/GenBank/DDBJ whole genome shotgun (WGS) entry which is preliminary data.</text>
</comment>